<evidence type="ECO:0000313" key="7">
    <source>
        <dbReference type="EMBL" id="MBM7585094.1"/>
    </source>
</evidence>
<comment type="caution">
    <text evidence="7">The sequence shown here is derived from an EMBL/GenBank/DDBJ whole genome shotgun (WGS) entry which is preliminary data.</text>
</comment>
<organism evidence="7 8">
    <name type="scientific">Rossellomorea pakistanensis</name>
    <dbReference type="NCBI Taxonomy" id="992288"/>
    <lineage>
        <taxon>Bacteria</taxon>
        <taxon>Bacillati</taxon>
        <taxon>Bacillota</taxon>
        <taxon>Bacilli</taxon>
        <taxon>Bacillales</taxon>
        <taxon>Bacillaceae</taxon>
        <taxon>Rossellomorea</taxon>
    </lineage>
</organism>
<evidence type="ECO:0000256" key="3">
    <source>
        <dbReference type="ARBA" id="ARBA00023274"/>
    </source>
</evidence>
<evidence type="ECO:0000256" key="6">
    <source>
        <dbReference type="RuleBase" id="RU003910"/>
    </source>
</evidence>
<dbReference type="Pfam" id="PF01084">
    <property type="entry name" value="Ribosomal_S18"/>
    <property type="match status" value="1"/>
</dbReference>
<dbReference type="InterPro" id="IPR001648">
    <property type="entry name" value="Ribosomal_bS18"/>
</dbReference>
<proteinExistence type="inferred from homology"/>
<dbReference type="PANTHER" id="PTHR13479">
    <property type="entry name" value="30S RIBOSOMAL PROTEIN S18"/>
    <property type="match status" value="1"/>
</dbReference>
<dbReference type="Gene3D" id="4.10.640.10">
    <property type="entry name" value="Ribosomal protein S18"/>
    <property type="match status" value="1"/>
</dbReference>
<sequence length="77" mass="8941">MAGRRGGRRRRKVCFFTSNGITHIDYKDVDLLKKFISERGKILPRRVTGTSAKYQRRLTRAIKRARTMALLPYVTGE</sequence>
<dbReference type="Proteomes" id="UP001646157">
    <property type="component" value="Unassembled WGS sequence"/>
</dbReference>
<dbReference type="HAMAP" id="MF_00270">
    <property type="entry name" value="Ribosomal_bS18"/>
    <property type="match status" value="1"/>
</dbReference>
<dbReference type="PRINTS" id="PR00974">
    <property type="entry name" value="RIBOSOMALS18"/>
</dbReference>
<name>A0ABS2NBG4_9BACI</name>
<dbReference type="InterPro" id="IPR018275">
    <property type="entry name" value="Ribosomal_bS18_CS"/>
</dbReference>
<dbReference type="PROSITE" id="PS00057">
    <property type="entry name" value="RIBOSOMAL_S18"/>
    <property type="match status" value="1"/>
</dbReference>
<dbReference type="GO" id="GO:0005840">
    <property type="term" value="C:ribosome"/>
    <property type="evidence" value="ECO:0007669"/>
    <property type="project" value="UniProtKB-KW"/>
</dbReference>
<dbReference type="PANTHER" id="PTHR13479:SF40">
    <property type="entry name" value="SMALL RIBOSOMAL SUBUNIT PROTEIN BS18M"/>
    <property type="match status" value="1"/>
</dbReference>
<keyword evidence="3 5" id="KW-0687">Ribonucleoprotein</keyword>
<evidence type="ECO:0000256" key="5">
    <source>
        <dbReference type="HAMAP-Rule" id="MF_00270"/>
    </source>
</evidence>
<evidence type="ECO:0000256" key="1">
    <source>
        <dbReference type="ARBA" id="ARBA00005589"/>
    </source>
</evidence>
<reference evidence="7 8" key="1">
    <citation type="submission" date="2021-01" db="EMBL/GenBank/DDBJ databases">
        <title>Genomic Encyclopedia of Type Strains, Phase IV (KMG-IV): sequencing the most valuable type-strain genomes for metagenomic binning, comparative biology and taxonomic classification.</title>
        <authorList>
            <person name="Goeker M."/>
        </authorList>
    </citation>
    <scope>NUCLEOTIDE SEQUENCE [LARGE SCALE GENOMIC DNA]</scope>
    <source>
        <strain evidence="7 8">DSM 24834</strain>
    </source>
</reference>
<dbReference type="SUPFAM" id="SSF46911">
    <property type="entry name" value="Ribosomal protein S18"/>
    <property type="match status" value="1"/>
</dbReference>
<evidence type="ECO:0000313" key="8">
    <source>
        <dbReference type="Proteomes" id="UP001646157"/>
    </source>
</evidence>
<comment type="similarity">
    <text evidence="1 5 6">Belongs to the bacterial ribosomal protein bS18 family.</text>
</comment>
<accession>A0ABS2NBG4</accession>
<evidence type="ECO:0000256" key="4">
    <source>
        <dbReference type="ARBA" id="ARBA00035141"/>
    </source>
</evidence>
<keyword evidence="8" id="KW-1185">Reference proteome</keyword>
<comment type="function">
    <text evidence="5">Binds as a heterodimer with protein bS6 to the central domain of the 16S rRNA, where it helps stabilize the platform of the 30S subunit.</text>
</comment>
<comment type="subunit">
    <text evidence="5">Part of the 30S ribosomal subunit. Forms a tight heterodimer with protein bS6.</text>
</comment>
<keyword evidence="5" id="KW-0699">rRNA-binding</keyword>
<keyword evidence="2 5" id="KW-0689">Ribosomal protein</keyword>
<protein>
    <recommendedName>
        <fullName evidence="4 5">Small ribosomal subunit protein bS18</fullName>
    </recommendedName>
</protein>
<dbReference type="EMBL" id="JAFBDZ010000002">
    <property type="protein sequence ID" value="MBM7585094.1"/>
    <property type="molecule type" value="Genomic_DNA"/>
</dbReference>
<gene>
    <name evidence="5" type="primary">rpsR</name>
    <name evidence="7" type="ORF">JOC86_001636</name>
</gene>
<dbReference type="NCBIfam" id="TIGR00165">
    <property type="entry name" value="S18"/>
    <property type="match status" value="1"/>
</dbReference>
<evidence type="ECO:0000256" key="2">
    <source>
        <dbReference type="ARBA" id="ARBA00022980"/>
    </source>
</evidence>
<keyword evidence="5" id="KW-0694">RNA-binding</keyword>
<dbReference type="InterPro" id="IPR036870">
    <property type="entry name" value="Ribosomal_bS18_sf"/>
</dbReference>